<reference evidence="6 7" key="1">
    <citation type="submission" date="2016-10" db="EMBL/GenBank/DDBJ databases">
        <authorList>
            <person name="de Groot N.N."/>
        </authorList>
    </citation>
    <scope>NUCLEOTIDE SEQUENCE [LARGE SCALE GENOMIC DNA]</scope>
    <source>
        <strain evidence="6 7">DSM 45317</strain>
    </source>
</reference>
<dbReference type="InterPro" id="IPR026590">
    <property type="entry name" value="Ssirtuin_cat_dom"/>
</dbReference>
<dbReference type="RefSeq" id="WP_091324393.1">
    <property type="nucleotide sequence ID" value="NZ_FOSW01000006.1"/>
</dbReference>
<evidence type="ECO:0000313" key="7">
    <source>
        <dbReference type="Proteomes" id="UP000199152"/>
    </source>
</evidence>
<evidence type="ECO:0000256" key="2">
    <source>
        <dbReference type="ARBA" id="ARBA00022679"/>
    </source>
</evidence>
<protein>
    <recommendedName>
        <fullName evidence="1">protein acetyllysine N-acetyltransferase</fullName>
        <ecNumber evidence="1">2.3.1.286</ecNumber>
    </recommendedName>
</protein>
<proteinExistence type="predicted"/>
<evidence type="ECO:0000313" key="6">
    <source>
        <dbReference type="EMBL" id="SFL06739.1"/>
    </source>
</evidence>
<feature type="active site" description="Proton acceptor" evidence="4">
    <location>
        <position position="122"/>
    </location>
</feature>
<name>A0A1I4EN56_9ACTN</name>
<dbReference type="Gene3D" id="3.40.50.1220">
    <property type="entry name" value="TPP-binding domain"/>
    <property type="match status" value="1"/>
</dbReference>
<dbReference type="InterPro" id="IPR029035">
    <property type="entry name" value="DHS-like_NAD/FAD-binding_dom"/>
</dbReference>
<dbReference type="AlphaFoldDB" id="A0A1I4EN56"/>
<organism evidence="6 7">
    <name type="scientific">Geodermatophilus ruber</name>
    <dbReference type="NCBI Taxonomy" id="504800"/>
    <lineage>
        <taxon>Bacteria</taxon>
        <taxon>Bacillati</taxon>
        <taxon>Actinomycetota</taxon>
        <taxon>Actinomycetes</taxon>
        <taxon>Geodermatophilales</taxon>
        <taxon>Geodermatophilaceae</taxon>
        <taxon>Geodermatophilus</taxon>
    </lineage>
</organism>
<dbReference type="Pfam" id="PF02146">
    <property type="entry name" value="SIR2"/>
    <property type="match status" value="1"/>
</dbReference>
<keyword evidence="4" id="KW-0479">Metal-binding</keyword>
<feature type="binding site" evidence="4">
    <location>
        <position position="155"/>
    </location>
    <ligand>
        <name>Zn(2+)</name>
        <dbReference type="ChEBI" id="CHEBI:29105"/>
    </ligand>
</feature>
<dbReference type="GO" id="GO:0017136">
    <property type="term" value="F:histone deacetylase activity, NAD-dependent"/>
    <property type="evidence" value="ECO:0007669"/>
    <property type="project" value="TreeGrafter"/>
</dbReference>
<dbReference type="OrthoDB" id="9800582at2"/>
<dbReference type="GO" id="GO:0070403">
    <property type="term" value="F:NAD+ binding"/>
    <property type="evidence" value="ECO:0007669"/>
    <property type="project" value="InterPro"/>
</dbReference>
<evidence type="ECO:0000256" key="1">
    <source>
        <dbReference type="ARBA" id="ARBA00012928"/>
    </source>
</evidence>
<keyword evidence="4" id="KW-0862">Zinc</keyword>
<keyword evidence="7" id="KW-1185">Reference proteome</keyword>
<dbReference type="STRING" id="504800.SAMN04488085_10691"/>
<dbReference type="CDD" id="cd01407">
    <property type="entry name" value="SIR2-fam"/>
    <property type="match status" value="1"/>
</dbReference>
<dbReference type="InterPro" id="IPR050134">
    <property type="entry name" value="NAD-dep_sirtuin_deacylases"/>
</dbReference>
<sequence>MSAVPRPLPDWLTAARRITVLTGAGISTDSGIPDFRGPQGVWTRDPEAEELSTLQYYVADPEIRRRAWQARRAHPWGARPNAAHRALVDLERRGRLRALVTQNIDGLHQQAGSAPELVHELHGTVHEVACLSCGDRTTMAAALARVDAGEPDPACQACGGILKSATISFGQALDPAVIDAAATAAVDCDVFLAAGTSLTVHPAAGLTDLAAGAGARVVVVNADPTPYDRLADLVVREPIGTSLPRLLAS</sequence>
<evidence type="ECO:0000256" key="4">
    <source>
        <dbReference type="PROSITE-ProRule" id="PRU00236"/>
    </source>
</evidence>
<evidence type="ECO:0000256" key="3">
    <source>
        <dbReference type="ARBA" id="ARBA00023027"/>
    </source>
</evidence>
<dbReference type="PROSITE" id="PS50305">
    <property type="entry name" value="SIRTUIN"/>
    <property type="match status" value="1"/>
</dbReference>
<feature type="binding site" evidence="4">
    <location>
        <position position="158"/>
    </location>
    <ligand>
        <name>Zn(2+)</name>
        <dbReference type="ChEBI" id="CHEBI:29105"/>
    </ligand>
</feature>
<dbReference type="PANTHER" id="PTHR11085">
    <property type="entry name" value="NAD-DEPENDENT PROTEIN DEACYLASE SIRTUIN-5, MITOCHONDRIAL-RELATED"/>
    <property type="match status" value="1"/>
</dbReference>
<feature type="binding site" evidence="4">
    <location>
        <position position="133"/>
    </location>
    <ligand>
        <name>Zn(2+)</name>
        <dbReference type="ChEBI" id="CHEBI:29105"/>
    </ligand>
</feature>
<gene>
    <name evidence="6" type="ORF">SAMN04488085_10691</name>
</gene>
<evidence type="ECO:0000259" key="5">
    <source>
        <dbReference type="PROSITE" id="PS50305"/>
    </source>
</evidence>
<dbReference type="Gene3D" id="3.30.1600.10">
    <property type="entry name" value="SIR2/SIRT2 'Small Domain"/>
    <property type="match status" value="1"/>
</dbReference>
<dbReference type="InterPro" id="IPR026591">
    <property type="entry name" value="Sirtuin_cat_small_dom_sf"/>
</dbReference>
<dbReference type="Proteomes" id="UP000199152">
    <property type="component" value="Unassembled WGS sequence"/>
</dbReference>
<keyword evidence="2" id="KW-0808">Transferase</keyword>
<feature type="domain" description="Deacetylase sirtuin-type" evidence="5">
    <location>
        <begin position="1"/>
        <end position="249"/>
    </location>
</feature>
<dbReference type="InParanoid" id="A0A1I4EN56"/>
<dbReference type="InterPro" id="IPR003000">
    <property type="entry name" value="Sirtuin"/>
</dbReference>
<dbReference type="EC" id="2.3.1.286" evidence="1"/>
<feature type="binding site" evidence="4">
    <location>
        <position position="130"/>
    </location>
    <ligand>
        <name>Zn(2+)</name>
        <dbReference type="ChEBI" id="CHEBI:29105"/>
    </ligand>
</feature>
<dbReference type="SUPFAM" id="SSF52467">
    <property type="entry name" value="DHS-like NAD/FAD-binding domain"/>
    <property type="match status" value="1"/>
</dbReference>
<dbReference type="EMBL" id="FOSW01000006">
    <property type="protein sequence ID" value="SFL06739.1"/>
    <property type="molecule type" value="Genomic_DNA"/>
</dbReference>
<accession>A0A1I4EN56</accession>
<dbReference type="PANTHER" id="PTHR11085:SF4">
    <property type="entry name" value="NAD-DEPENDENT PROTEIN DEACYLASE"/>
    <property type="match status" value="1"/>
</dbReference>
<keyword evidence="3" id="KW-0520">NAD</keyword>
<dbReference type="GO" id="GO:0046872">
    <property type="term" value="F:metal ion binding"/>
    <property type="evidence" value="ECO:0007669"/>
    <property type="project" value="UniProtKB-KW"/>
</dbReference>
<dbReference type="FunCoup" id="A0A1I4EN56">
    <property type="interactions" value="320"/>
</dbReference>